<protein>
    <submittedName>
        <fullName evidence="1">Uncharacterized protein</fullName>
    </submittedName>
</protein>
<reference evidence="1 2" key="1">
    <citation type="submission" date="2021-05" db="EMBL/GenBank/DDBJ databases">
        <title>Draft genomes of bacteria isolated from model marine particles.</title>
        <authorList>
            <person name="Datta M.S."/>
            <person name="Schwartzman J.A."/>
            <person name="Enke T.N."/>
            <person name="Saavedra J."/>
            <person name="Cermak N."/>
            <person name="Cordero O.X."/>
        </authorList>
    </citation>
    <scope>NUCLEOTIDE SEQUENCE [LARGE SCALE GENOMIC DNA]</scope>
    <source>
        <strain evidence="1 2">D2M19</strain>
    </source>
</reference>
<organism evidence="1 2">
    <name type="scientific">Marinobacter salexigens</name>
    <dbReference type="NCBI Taxonomy" id="1925763"/>
    <lineage>
        <taxon>Bacteria</taxon>
        <taxon>Pseudomonadati</taxon>
        <taxon>Pseudomonadota</taxon>
        <taxon>Gammaproteobacteria</taxon>
        <taxon>Pseudomonadales</taxon>
        <taxon>Marinobacteraceae</taxon>
        <taxon>Marinobacter</taxon>
    </lineage>
</organism>
<comment type="caution">
    <text evidence="1">The sequence shown here is derived from an EMBL/GenBank/DDBJ whole genome shotgun (WGS) entry which is preliminary data.</text>
</comment>
<evidence type="ECO:0000313" key="2">
    <source>
        <dbReference type="Proteomes" id="UP000753376"/>
    </source>
</evidence>
<dbReference type="EMBL" id="JAHKPV010000001">
    <property type="protein sequence ID" value="MBU2873127.1"/>
    <property type="molecule type" value="Genomic_DNA"/>
</dbReference>
<keyword evidence="2" id="KW-1185">Reference proteome</keyword>
<dbReference type="Proteomes" id="UP000753376">
    <property type="component" value="Unassembled WGS sequence"/>
</dbReference>
<accession>A0ABS6A7G6</accession>
<gene>
    <name evidence="1" type="ORF">KO508_03815</name>
</gene>
<name>A0ABS6A7G6_9GAMM</name>
<evidence type="ECO:0000313" key="1">
    <source>
        <dbReference type="EMBL" id="MBU2873127.1"/>
    </source>
</evidence>
<proteinExistence type="predicted"/>
<sequence>MAASERTGGWQVSALIGEIAGRGLADWFRSGFVPADDSESREANGGLLTPERLRPYLDPNCPGWLILPAAEHQRREQWLAAFTDQPVEIGFGRAGLALAVRAVDRAGVAAQILAADLEPELQVLAMVLSPGSGPSVHFSALDGRLEGTNDLATLLTNAQAAVPEIEVLVCPGTPQECGFERIMPFLAGLSRWNRPALRWEFPELVLDAPGVLGALWGLYWLLDGYRVGDWQQPGALLLLDAVSPLAGVIAVSCSETSMAGAAPRPAIKSLEQYRTERARISS</sequence>
<dbReference type="RefSeq" id="WP_216006977.1">
    <property type="nucleotide sequence ID" value="NZ_JAHKPV010000001.1"/>
</dbReference>